<gene>
    <name evidence="4" type="ORF">HT576_02585</name>
</gene>
<proteinExistence type="predicted"/>
<evidence type="ECO:0000313" key="4">
    <source>
        <dbReference type="EMBL" id="NUB89919.1"/>
    </source>
</evidence>
<feature type="region of interest" description="Disordered" evidence="1">
    <location>
        <begin position="253"/>
        <end position="319"/>
    </location>
</feature>
<organism evidence="4 5">
    <name type="scientific">Haloterrigena gelatinilytica</name>
    <dbReference type="NCBI Taxonomy" id="2741724"/>
    <lineage>
        <taxon>Archaea</taxon>
        <taxon>Methanobacteriati</taxon>
        <taxon>Methanobacteriota</taxon>
        <taxon>Stenosarchaea group</taxon>
        <taxon>Halobacteria</taxon>
        <taxon>Halobacteriales</taxon>
        <taxon>Natrialbaceae</taxon>
        <taxon>Haloterrigena</taxon>
    </lineage>
</organism>
<evidence type="ECO:0000256" key="1">
    <source>
        <dbReference type="SAM" id="MobiDB-lite"/>
    </source>
</evidence>
<dbReference type="Pfam" id="PF24036">
    <property type="entry name" value="DUF7345"/>
    <property type="match status" value="1"/>
</dbReference>
<protein>
    <recommendedName>
        <fullName evidence="6">DUF4897 domain-containing protein</fullName>
    </recommendedName>
</protein>
<evidence type="ECO:0008006" key="6">
    <source>
        <dbReference type="Google" id="ProtNLM"/>
    </source>
</evidence>
<evidence type="ECO:0000259" key="2">
    <source>
        <dbReference type="Pfam" id="PF24034"/>
    </source>
</evidence>
<feature type="region of interest" description="Disordered" evidence="1">
    <location>
        <begin position="372"/>
        <end position="394"/>
    </location>
</feature>
<reference evidence="4" key="1">
    <citation type="submission" date="2020-06" db="EMBL/GenBank/DDBJ databases">
        <title>Haloterrigena sp. nov., an extremely halophilic archaeon isolated from a saline sediment.</title>
        <authorList>
            <person name="Liu B.-B."/>
        </authorList>
    </citation>
    <scope>NUCLEOTIDE SEQUENCE</scope>
    <source>
        <strain evidence="4">SYSU A121-1</strain>
    </source>
</reference>
<feature type="domain" description="DUF7345" evidence="3">
    <location>
        <begin position="55"/>
        <end position="182"/>
    </location>
</feature>
<dbReference type="InterPro" id="IPR055767">
    <property type="entry name" value="DUF7343"/>
</dbReference>
<dbReference type="EMBL" id="JABURA010000001">
    <property type="protein sequence ID" value="NUB89919.1"/>
    <property type="molecule type" value="Genomic_DNA"/>
</dbReference>
<feature type="compositionally biased region" description="Low complexity" evidence="1">
    <location>
        <begin position="290"/>
        <end position="314"/>
    </location>
</feature>
<evidence type="ECO:0000313" key="5">
    <source>
        <dbReference type="Proteomes" id="UP000728647"/>
    </source>
</evidence>
<evidence type="ECO:0000259" key="3">
    <source>
        <dbReference type="Pfam" id="PF24036"/>
    </source>
</evidence>
<name>A0A8J8GKB4_9EURY</name>
<feature type="domain" description="DUF7343" evidence="2">
    <location>
        <begin position="317"/>
        <end position="378"/>
    </location>
</feature>
<dbReference type="OrthoDB" id="27885at2157"/>
<comment type="caution">
    <text evidence="4">The sequence shown here is derived from an EMBL/GenBank/DDBJ whole genome shotgun (WGS) entry which is preliminary data.</text>
</comment>
<sequence length="394" mass="42003">MNDRVGVMAVVAALLLAATGPIGAAAGATDAGQSESTPFAIQQDQIDADEVRMDVALRSNGTAEWRLEFLVRLDDEESTTAFESLRDDIRDDPDNHTRSFADRMAETVATAENATGREMSADGFAVETERRSFAREYGVVRYTFQWRGFVAVEGDELRAGDALEGIYLDDGTRLLIEWPDGYERASVAPEPDDERDRAVIWRGGDTDFVSGEPRVVVTAAETGPSSALLAAVGLAVAGLGAAGLWWYRTRSRPSAPPIEGDADRTDPDAARADDATASPPTDESTESTEPAQSAQSADSSTSASASATGTGAPDPDLLSNEEQVLRLVRENGGRMKQQAVVAELDWTDAKTSKVVSGLRDEGKLESFRLGRENVLSLPGEGDPLTDEDGGPEST</sequence>
<accession>A0A8J8GKB4</accession>
<dbReference type="AlphaFoldDB" id="A0A8J8GKB4"/>
<dbReference type="Proteomes" id="UP000728647">
    <property type="component" value="Unassembled WGS sequence"/>
</dbReference>
<feature type="compositionally biased region" description="Acidic residues" evidence="1">
    <location>
        <begin position="383"/>
        <end position="394"/>
    </location>
</feature>
<dbReference type="InterPro" id="IPR055769">
    <property type="entry name" value="DUF7345"/>
</dbReference>
<feature type="compositionally biased region" description="Basic and acidic residues" evidence="1">
    <location>
        <begin position="261"/>
        <end position="274"/>
    </location>
</feature>
<dbReference type="RefSeq" id="WP_174701183.1">
    <property type="nucleotide sequence ID" value="NZ_JABURA010000001.1"/>
</dbReference>
<dbReference type="Pfam" id="PF24034">
    <property type="entry name" value="DUF7343"/>
    <property type="match status" value="1"/>
</dbReference>